<name>A0A0L7L9K3_OPEBR</name>
<gene>
    <name evidence="1" type="ORF">OBRU01_12769</name>
</gene>
<dbReference type="EMBL" id="JTDY01002115">
    <property type="protein sequence ID" value="KOB72075.1"/>
    <property type="molecule type" value="Genomic_DNA"/>
</dbReference>
<reference evidence="1 2" key="1">
    <citation type="journal article" date="2015" name="Genome Biol. Evol.">
        <title>The genome of winter moth (Operophtera brumata) provides a genomic perspective on sexual dimorphism and phenology.</title>
        <authorList>
            <person name="Derks M.F."/>
            <person name="Smit S."/>
            <person name="Salis L."/>
            <person name="Schijlen E."/>
            <person name="Bossers A."/>
            <person name="Mateman C."/>
            <person name="Pijl A.S."/>
            <person name="de Ridder D."/>
            <person name="Groenen M.A."/>
            <person name="Visser M.E."/>
            <person name="Megens H.J."/>
        </authorList>
    </citation>
    <scope>NUCLEOTIDE SEQUENCE [LARGE SCALE GENOMIC DNA]</scope>
    <source>
        <strain evidence="1">WM2013NL</strain>
        <tissue evidence="1">Head and thorax</tissue>
    </source>
</reference>
<comment type="caution">
    <text evidence="1">The sequence shown here is derived from an EMBL/GenBank/DDBJ whole genome shotgun (WGS) entry which is preliminary data.</text>
</comment>
<keyword evidence="2" id="KW-1185">Reference proteome</keyword>
<evidence type="ECO:0000313" key="2">
    <source>
        <dbReference type="Proteomes" id="UP000037510"/>
    </source>
</evidence>
<dbReference type="AlphaFoldDB" id="A0A0L7L9K3"/>
<evidence type="ECO:0000313" key="1">
    <source>
        <dbReference type="EMBL" id="KOB72075.1"/>
    </source>
</evidence>
<protein>
    <submittedName>
        <fullName evidence="1">Uncharacterized protein</fullName>
    </submittedName>
</protein>
<proteinExistence type="predicted"/>
<dbReference type="Proteomes" id="UP000037510">
    <property type="component" value="Unassembled WGS sequence"/>
</dbReference>
<accession>A0A0L7L9K3</accession>
<organism evidence="1 2">
    <name type="scientific">Operophtera brumata</name>
    <name type="common">Winter moth</name>
    <name type="synonym">Phalaena brumata</name>
    <dbReference type="NCBI Taxonomy" id="104452"/>
    <lineage>
        <taxon>Eukaryota</taxon>
        <taxon>Metazoa</taxon>
        <taxon>Ecdysozoa</taxon>
        <taxon>Arthropoda</taxon>
        <taxon>Hexapoda</taxon>
        <taxon>Insecta</taxon>
        <taxon>Pterygota</taxon>
        <taxon>Neoptera</taxon>
        <taxon>Endopterygota</taxon>
        <taxon>Lepidoptera</taxon>
        <taxon>Glossata</taxon>
        <taxon>Ditrysia</taxon>
        <taxon>Geometroidea</taxon>
        <taxon>Geometridae</taxon>
        <taxon>Larentiinae</taxon>
        <taxon>Operophtera</taxon>
    </lineage>
</organism>
<sequence length="873" mass="100557">MNFTQELSQFQGAILSADNIHAFSALSAKGGNEDEITVVIENISKFLKLGGYTHNGEIVKEKTPTMRQFAFYIVVNAQLPVLNHMLELEGIDSIIWTITKIPQCLMCELMWNVHMDKFIYEIISFTHPLLALEVSAAFLDNFKYFNPLECLDRLKLLSAACYTTITRLHLLNSEADDITSKATAAFHNFKRCLKYFKSPPNEHQLNVLDKDELYEYFGKRLYAMLLLITDCVQCFTSKLEINLAGSDVYMLTYKEGTFKTEIATANVCDIQNNVLSECLNVSHTEMLDECKALVMDVSVDVFCGWSEVEENGKTMQQTIGELCYKVHNNLLRISTISEHPLLAMMEQIARKPDEMEDIINATKDDIILQKVDEQSQDRKIWIQSLIHKEKLCHNLEFLKVISCNLNLFDQEPSQKLYTMFNEYVNLNLENRDYTESLMIKVFHQCSLSTKYMILDEHFKNNLVNMKVQSDFKDSMTETFNKFIATPDSDLSDVLTLFLQNPEEVYTKIFVLATENLRQTEVMLKVMKLFERYSNHYYNSEMEPCIIKITQDIIHKELDSMAKKNNFVMFLCGLKEADIISGSKLLLLIIMTNMHQALITKHVECINFHIKLLKEAYGLEELLVYRAPMLAMIGKVLDVVRWKMNNFSANAPLTLNAALELQKLLFNTYDNSVVPEKESDWLKSKLGNMQPLNMYYYRALWHPPGANYLEVISGSNSNMSKDEMSSWMSQVIASCTQQEWCNIWDSSDKEDSVKLDTFLDAIGMITLAAERANRTENTVACLLYCYRNFVYIIREPLTDSQVIDVIKHIAIIVQLVQHNDDLNDEFASFLLPLFAYLSEKQKDYSINYSEYMNQHMKGALLTTIVNKMFSNGSG</sequence>